<evidence type="ECO:0000313" key="3">
    <source>
        <dbReference type="EMBL" id="GGM34016.1"/>
    </source>
</evidence>
<sequence>MTDFAFARPKTARKIAALAATGILGALSPVAFAAPAAAAPSSAGCPEGFGATAAANTLALGGVDLRGIGLNAPPLPELRVATTHSGFAGGPARAAADARYIQSSGVLPPGMLGPVAYQQAPPRNDRPSAVSVAGVNLGALSVGVGELSAHATFDDAGKCDPRSGPRATSSARLAGLAVLPGRGDRALLRLGALRSSTETAVDKRGASAAATGSIADFQLLAGGQSAIGVRVVSPPTLTVVAGSKKTVDYSPARLEVRVPGREPLRISSAGSHVDVVVPVGAAARTEAEELGRAEGLPVLSSLPLLDLLTGITGALTGGLTGGGTTPDLGLILPGLPEVGKLTGVLGGGSSVQPPAEGYPKHPAKVVVLRVELGTVEQQTSPTGVYAKAAAVRVKLIVRTKWKGHASDDGYGGSSGDHPKYDQKTIFDLGLCSLEAAAAAPKGDGYGGVGGGGGGDDGEGGGGELPVTGSKAALIVGAGLLLLVAGRFFLVVSRRRTAA</sequence>
<keyword evidence="1" id="KW-1133">Transmembrane helix</keyword>
<dbReference type="EMBL" id="BMPI01000017">
    <property type="protein sequence ID" value="GGM34016.1"/>
    <property type="molecule type" value="Genomic_DNA"/>
</dbReference>
<name>A0A917TT52_9ACTN</name>
<evidence type="ECO:0000313" key="4">
    <source>
        <dbReference type="Proteomes" id="UP000642070"/>
    </source>
</evidence>
<keyword evidence="2" id="KW-0732">Signal</keyword>
<gene>
    <name evidence="3" type="ORF">GCM10007977_039420</name>
</gene>
<feature type="transmembrane region" description="Helical" evidence="1">
    <location>
        <begin position="471"/>
        <end position="491"/>
    </location>
</feature>
<reference evidence="3" key="1">
    <citation type="journal article" date="2014" name="Int. J. Syst. Evol. Microbiol.">
        <title>Complete genome sequence of Corynebacterium casei LMG S-19264T (=DSM 44701T), isolated from a smear-ripened cheese.</title>
        <authorList>
            <consortium name="US DOE Joint Genome Institute (JGI-PGF)"/>
            <person name="Walter F."/>
            <person name="Albersmeier A."/>
            <person name="Kalinowski J."/>
            <person name="Ruckert C."/>
        </authorList>
    </citation>
    <scope>NUCLEOTIDE SEQUENCE</scope>
    <source>
        <strain evidence="3">JCM 19831</strain>
    </source>
</reference>
<keyword evidence="4" id="KW-1185">Reference proteome</keyword>
<evidence type="ECO:0000256" key="1">
    <source>
        <dbReference type="SAM" id="Phobius"/>
    </source>
</evidence>
<organism evidence="3 4">
    <name type="scientific">Dactylosporangium sucinum</name>
    <dbReference type="NCBI Taxonomy" id="1424081"/>
    <lineage>
        <taxon>Bacteria</taxon>
        <taxon>Bacillati</taxon>
        <taxon>Actinomycetota</taxon>
        <taxon>Actinomycetes</taxon>
        <taxon>Micromonosporales</taxon>
        <taxon>Micromonosporaceae</taxon>
        <taxon>Dactylosporangium</taxon>
    </lineage>
</organism>
<keyword evidence="1" id="KW-0472">Membrane</keyword>
<accession>A0A917TT52</accession>
<reference evidence="3" key="2">
    <citation type="submission" date="2020-09" db="EMBL/GenBank/DDBJ databases">
        <authorList>
            <person name="Sun Q."/>
            <person name="Ohkuma M."/>
        </authorList>
    </citation>
    <scope>NUCLEOTIDE SEQUENCE</scope>
    <source>
        <strain evidence="3">JCM 19831</strain>
    </source>
</reference>
<dbReference type="RefSeq" id="WP_190251324.1">
    <property type="nucleotide sequence ID" value="NZ_BMPI01000017.1"/>
</dbReference>
<dbReference type="Proteomes" id="UP000642070">
    <property type="component" value="Unassembled WGS sequence"/>
</dbReference>
<keyword evidence="1" id="KW-0812">Transmembrane</keyword>
<comment type="caution">
    <text evidence="3">The sequence shown here is derived from an EMBL/GenBank/DDBJ whole genome shotgun (WGS) entry which is preliminary data.</text>
</comment>
<evidence type="ECO:0008006" key="5">
    <source>
        <dbReference type="Google" id="ProtNLM"/>
    </source>
</evidence>
<feature type="signal peptide" evidence="2">
    <location>
        <begin position="1"/>
        <end position="33"/>
    </location>
</feature>
<dbReference type="AlphaFoldDB" id="A0A917TT52"/>
<feature type="chain" id="PRO_5037333381" description="Gram-positive cocci surface proteins LPxTG domain-containing protein" evidence="2">
    <location>
        <begin position="34"/>
        <end position="498"/>
    </location>
</feature>
<evidence type="ECO:0000256" key="2">
    <source>
        <dbReference type="SAM" id="SignalP"/>
    </source>
</evidence>
<dbReference type="NCBIfam" id="TIGR01167">
    <property type="entry name" value="LPXTG_anchor"/>
    <property type="match status" value="1"/>
</dbReference>
<proteinExistence type="predicted"/>
<protein>
    <recommendedName>
        <fullName evidence="5">Gram-positive cocci surface proteins LPxTG domain-containing protein</fullName>
    </recommendedName>
</protein>